<sequence>MILQGTGILTSFIHIISESLLAPVVIILVIFLIYAILSFGGFLNEWFSKKPLKSAGLESLLQDISMANNPEELRNLVNSSGLYEEQKDILVKIANNYNLGPQARKAFASKLIEEEESNLLKLTSKTDILVRLGPIFGLLGTLIPLGPGLSALGTGDITTLAESLTIAFDTTVTGLTIGALAYIVSKYRKQWYEGDLTTTETVAEAILEKLNEF</sequence>
<dbReference type="GO" id="GO:0017038">
    <property type="term" value="P:protein import"/>
    <property type="evidence" value="ECO:0007669"/>
    <property type="project" value="TreeGrafter"/>
</dbReference>
<evidence type="ECO:0000256" key="5">
    <source>
        <dbReference type="ARBA" id="ARBA00023136"/>
    </source>
</evidence>
<organism evidence="9 11">
    <name type="scientific">Methanobrevibacter olleyae</name>
    <dbReference type="NCBI Taxonomy" id="294671"/>
    <lineage>
        <taxon>Archaea</taxon>
        <taxon>Methanobacteriati</taxon>
        <taxon>Methanobacteriota</taxon>
        <taxon>Methanomada group</taxon>
        <taxon>Methanobacteria</taxon>
        <taxon>Methanobacteriales</taxon>
        <taxon>Methanobacteriaceae</taxon>
        <taxon>Methanobrevibacter</taxon>
    </lineage>
</organism>
<name>A0A126QXP9_METOL</name>
<dbReference type="Proteomes" id="UP000066376">
    <property type="component" value="Chromosome"/>
</dbReference>
<feature type="transmembrane region" description="Helical" evidence="7">
    <location>
        <begin position="166"/>
        <end position="184"/>
    </location>
</feature>
<evidence type="ECO:0000256" key="3">
    <source>
        <dbReference type="ARBA" id="ARBA00022692"/>
    </source>
</evidence>
<evidence type="ECO:0000256" key="2">
    <source>
        <dbReference type="ARBA" id="ARBA00022475"/>
    </source>
</evidence>
<dbReference type="GeneID" id="28488324"/>
<dbReference type="InterPro" id="IPR050790">
    <property type="entry name" value="ExbB/TolQ_transport"/>
</dbReference>
<dbReference type="RefSeq" id="WP_067145126.1">
    <property type="nucleotide sequence ID" value="NZ_CP014265.1"/>
</dbReference>
<dbReference type="InterPro" id="IPR002898">
    <property type="entry name" value="MotA_ExbB_proton_chnl"/>
</dbReference>
<reference evidence="10" key="3">
    <citation type="submission" date="2016-10" db="EMBL/GenBank/DDBJ databases">
        <authorList>
            <person name="de Groot N.N."/>
        </authorList>
    </citation>
    <scope>NUCLEOTIDE SEQUENCE [LARGE SCALE GENOMIC DNA]</scope>
    <source>
        <strain evidence="10">DSM 16632</strain>
    </source>
</reference>
<dbReference type="GO" id="GO:0005886">
    <property type="term" value="C:plasma membrane"/>
    <property type="evidence" value="ECO:0007669"/>
    <property type="project" value="UniProtKB-SubCell"/>
</dbReference>
<protein>
    <submittedName>
        <fullName evidence="10">Biopolymer transport protein ExbB/TolQ</fullName>
    </submittedName>
    <submittedName>
        <fullName evidence="9">MotA/TolQ/ExbB proton channel family protein</fullName>
    </submittedName>
</protein>
<feature type="transmembrane region" description="Helical" evidence="7">
    <location>
        <begin position="20"/>
        <end position="43"/>
    </location>
</feature>
<gene>
    <name evidence="10" type="ORF">SAMN02910297_00426</name>
    <name evidence="9" type="ORF">YLM1_0027</name>
</gene>
<feature type="domain" description="MotA/TolQ/ExbB proton channel" evidence="8">
    <location>
        <begin position="105"/>
        <end position="194"/>
    </location>
</feature>
<dbReference type="STRING" id="294671.YLM1_0027"/>
<evidence type="ECO:0000313" key="12">
    <source>
        <dbReference type="Proteomes" id="UP000183442"/>
    </source>
</evidence>
<keyword evidence="6" id="KW-0813">Transport</keyword>
<proteinExistence type="inferred from homology"/>
<dbReference type="Proteomes" id="UP000183442">
    <property type="component" value="Unassembled WGS sequence"/>
</dbReference>
<feature type="transmembrane region" description="Helical" evidence="7">
    <location>
        <begin position="128"/>
        <end position="146"/>
    </location>
</feature>
<reference evidence="9 11" key="1">
    <citation type="journal article" date="2016" name="Genome Announc.">
        <title>Draft Genome Sequence of the Rumen Methanogen Methanobrevibacter olleyae YLM1.</title>
        <authorList>
            <person name="Kelly W.J."/>
            <person name="Li D."/>
            <person name="Lambie S.C."/>
            <person name="Cox F."/>
            <person name="Attwood G.T."/>
            <person name="Altermann E."/>
            <person name="Leahy S.C."/>
        </authorList>
    </citation>
    <scope>NUCLEOTIDE SEQUENCE [LARGE SCALE GENOMIC DNA]</scope>
    <source>
        <strain evidence="9 11">YLM1</strain>
    </source>
</reference>
<evidence type="ECO:0000259" key="8">
    <source>
        <dbReference type="Pfam" id="PF01618"/>
    </source>
</evidence>
<dbReference type="EMBL" id="CP014265">
    <property type="protein sequence ID" value="AMK14587.1"/>
    <property type="molecule type" value="Genomic_DNA"/>
</dbReference>
<evidence type="ECO:0000313" key="11">
    <source>
        <dbReference type="Proteomes" id="UP000066376"/>
    </source>
</evidence>
<keyword evidence="4 7" id="KW-1133">Transmembrane helix</keyword>
<comment type="subcellular location">
    <subcellularLocation>
        <location evidence="1">Cell membrane</location>
        <topology evidence="1">Multi-pass membrane protein</topology>
    </subcellularLocation>
    <subcellularLocation>
        <location evidence="6">Membrane</location>
        <topology evidence="6">Multi-pass membrane protein</topology>
    </subcellularLocation>
</comment>
<evidence type="ECO:0000256" key="6">
    <source>
        <dbReference type="RuleBase" id="RU004057"/>
    </source>
</evidence>
<dbReference type="PATRIC" id="fig|294671.3.peg.27"/>
<dbReference type="Pfam" id="PF01618">
    <property type="entry name" value="MotA_ExbB"/>
    <property type="match status" value="1"/>
</dbReference>
<keyword evidence="6" id="KW-0653">Protein transport</keyword>
<evidence type="ECO:0000256" key="7">
    <source>
        <dbReference type="SAM" id="Phobius"/>
    </source>
</evidence>
<dbReference type="KEGG" id="mol:YLM1_0027"/>
<dbReference type="PANTHER" id="PTHR30625:SF3">
    <property type="entry name" value="TOL-PAL SYSTEM PROTEIN TOLQ"/>
    <property type="match status" value="1"/>
</dbReference>
<evidence type="ECO:0000313" key="9">
    <source>
        <dbReference type="EMBL" id="AMK14587.1"/>
    </source>
</evidence>
<dbReference type="PANTHER" id="PTHR30625">
    <property type="entry name" value="PROTEIN TOLQ"/>
    <property type="match status" value="1"/>
</dbReference>
<evidence type="ECO:0000256" key="1">
    <source>
        <dbReference type="ARBA" id="ARBA00004651"/>
    </source>
</evidence>
<evidence type="ECO:0000313" key="10">
    <source>
        <dbReference type="EMBL" id="SFL27576.1"/>
    </source>
</evidence>
<reference evidence="11" key="2">
    <citation type="submission" date="2016-02" db="EMBL/GenBank/DDBJ databases">
        <title>The draft genome sequence of the rumen methanogen Methanobrevibacter olleyae YLM1.</title>
        <authorList>
            <consortium name="New Zealand Agricultural Greenhouse Gas Research Centre/Pastoral Greenhouse Gas Research Consortium"/>
            <person name="Kelly W.J."/>
            <person name="Li D."/>
            <person name="Lambie S.C."/>
            <person name="Attwood G.T."/>
            <person name="Altermann E."/>
            <person name="Leahy S.C."/>
        </authorList>
    </citation>
    <scope>NUCLEOTIDE SEQUENCE [LARGE SCALE GENOMIC DNA]</scope>
    <source>
        <strain evidence="11">YLM1</strain>
    </source>
</reference>
<comment type="similarity">
    <text evidence="6">Belongs to the exbB/tolQ family.</text>
</comment>
<accession>A0A126QXP9</accession>
<keyword evidence="11" id="KW-1185">Reference proteome</keyword>
<keyword evidence="3 7" id="KW-0812">Transmembrane</keyword>
<keyword evidence="5 7" id="KW-0472">Membrane</keyword>
<dbReference type="OrthoDB" id="60560at2157"/>
<dbReference type="AlphaFoldDB" id="A0A126QXP9"/>
<keyword evidence="2" id="KW-1003">Cell membrane</keyword>
<evidence type="ECO:0000256" key="4">
    <source>
        <dbReference type="ARBA" id="ARBA00022989"/>
    </source>
</evidence>
<dbReference type="EMBL" id="FOTL01000004">
    <property type="protein sequence ID" value="SFL27576.1"/>
    <property type="molecule type" value="Genomic_DNA"/>
</dbReference>
<reference evidence="12" key="4">
    <citation type="submission" date="2016-10" db="EMBL/GenBank/DDBJ databases">
        <authorList>
            <person name="Varghese N."/>
        </authorList>
    </citation>
    <scope>NUCLEOTIDE SEQUENCE [LARGE SCALE GENOMIC DNA]</scope>
    <source>
        <strain evidence="12">DSM 16632</strain>
    </source>
</reference>